<organism evidence="2 3">
    <name type="scientific">Bifidobacterium moraviense</name>
    <dbReference type="NCBI Taxonomy" id="2675323"/>
    <lineage>
        <taxon>Bacteria</taxon>
        <taxon>Bacillati</taxon>
        <taxon>Actinomycetota</taxon>
        <taxon>Actinomycetes</taxon>
        <taxon>Bifidobacteriales</taxon>
        <taxon>Bifidobacteriaceae</taxon>
        <taxon>Bifidobacterium</taxon>
    </lineage>
</organism>
<keyword evidence="3" id="KW-1185">Reference proteome</keyword>
<comment type="caution">
    <text evidence="2">The sequence shown here is derived from an EMBL/GenBank/DDBJ whole genome shotgun (WGS) entry which is preliminary data.</text>
</comment>
<accession>A0A7Y0F062</accession>
<feature type="transmembrane region" description="Helical" evidence="1">
    <location>
        <begin position="309"/>
        <end position="328"/>
    </location>
</feature>
<sequence length="425" mass="45936">MGRHQRAETSGLISFLICSVVCAIAMKLYVEYAPAIWQVSRRLFTVSAGMVTACGVVSFAIGYARHSRSWNLDHGWLVPVRRAIEILALSVVYASTIFLCDFAIMGVISSMMGSFIFYLPWITAGFAGVVGYFTFVQADLMNAKTIASLLPFFVLSGVTTAGLTTDDPYWYNNNFSQLGDRTTFAARMFNSTLILAGVCVIIVSYFAVSELITTQRLRVRWQREHVDAAELGDAGEDGVSATGRGTKRGSAVADAPAAGRLSRSDRATGELSHFALRTGVLMGLLTLAGVFFIGIGSFRYTPHPQLHDFFARGLPVIMTVLLAILPWLAPQLSRATFLIGDLGVALCSVASLVWMRGGSTLTNVEALSGLIFLGWFIVFARQIAAIEADRVAAQLVYAQLHAGSVREAATAGKVTSLESRLASDR</sequence>
<keyword evidence="1" id="KW-0472">Membrane</keyword>
<keyword evidence="1" id="KW-0812">Transmembrane</keyword>
<feature type="transmembrane region" description="Helical" evidence="1">
    <location>
        <begin position="115"/>
        <end position="135"/>
    </location>
</feature>
<feature type="transmembrane region" description="Helical" evidence="1">
    <location>
        <begin position="361"/>
        <end position="380"/>
    </location>
</feature>
<feature type="transmembrane region" description="Helical" evidence="1">
    <location>
        <begin position="184"/>
        <end position="208"/>
    </location>
</feature>
<gene>
    <name evidence="2" type="ORF">G1C96_0160</name>
</gene>
<feature type="transmembrane region" description="Helical" evidence="1">
    <location>
        <begin position="274"/>
        <end position="297"/>
    </location>
</feature>
<proteinExistence type="predicted"/>
<evidence type="ECO:0000256" key="1">
    <source>
        <dbReference type="SAM" id="Phobius"/>
    </source>
</evidence>
<dbReference type="EMBL" id="JAAIIH010000001">
    <property type="protein sequence ID" value="NMM99582.1"/>
    <property type="molecule type" value="Genomic_DNA"/>
</dbReference>
<keyword evidence="1" id="KW-1133">Transmembrane helix</keyword>
<dbReference type="AlphaFoldDB" id="A0A7Y0F062"/>
<feature type="transmembrane region" description="Helical" evidence="1">
    <location>
        <begin position="12"/>
        <end position="30"/>
    </location>
</feature>
<dbReference type="Proteomes" id="UP000588277">
    <property type="component" value="Unassembled WGS sequence"/>
</dbReference>
<protein>
    <submittedName>
        <fullName evidence="2">ABC transporter permease</fullName>
    </submittedName>
</protein>
<dbReference type="RefSeq" id="WP_240945036.1">
    <property type="nucleotide sequence ID" value="NZ_JAAIIH010000001.1"/>
</dbReference>
<evidence type="ECO:0000313" key="3">
    <source>
        <dbReference type="Proteomes" id="UP000588277"/>
    </source>
</evidence>
<feature type="transmembrane region" description="Helical" evidence="1">
    <location>
        <begin position="335"/>
        <end position="355"/>
    </location>
</feature>
<feature type="transmembrane region" description="Helical" evidence="1">
    <location>
        <begin position="147"/>
        <end position="164"/>
    </location>
</feature>
<reference evidence="2 3" key="1">
    <citation type="submission" date="2020-02" db="EMBL/GenBank/DDBJ databases">
        <title>Characterization of phylogenetic diversity of novel bifidobacterial species isolated in Czech ZOOs.</title>
        <authorList>
            <person name="Lugli G.A."/>
            <person name="Vera N.B."/>
            <person name="Ventura M."/>
        </authorList>
    </citation>
    <scope>NUCLEOTIDE SEQUENCE [LARGE SCALE GENOMIC DNA]</scope>
    <source>
        <strain evidence="2 3">DSM 109958</strain>
    </source>
</reference>
<evidence type="ECO:0000313" key="2">
    <source>
        <dbReference type="EMBL" id="NMM99582.1"/>
    </source>
</evidence>
<feature type="transmembrane region" description="Helical" evidence="1">
    <location>
        <begin position="42"/>
        <end position="65"/>
    </location>
</feature>
<name>A0A7Y0F062_9BIFI</name>
<feature type="transmembrane region" description="Helical" evidence="1">
    <location>
        <begin position="86"/>
        <end position="109"/>
    </location>
</feature>